<dbReference type="EMBL" id="LN879430">
    <property type="protein sequence ID" value="CUH92964.1"/>
    <property type="molecule type" value="Genomic_DNA"/>
</dbReference>
<reference evidence="6" key="1">
    <citation type="submission" date="2015-09" db="EMBL/GenBank/DDBJ databases">
        <authorList>
            <person name="Wibberg D."/>
        </authorList>
    </citation>
    <scope>NUCLEOTIDE SEQUENCE [LARGE SCALE GENOMIC DNA]</scope>
    <source>
        <strain evidence="6">SD1D</strain>
    </source>
</reference>
<dbReference type="InterPro" id="IPR046358">
    <property type="entry name" value="Flagellin_C"/>
</dbReference>
<dbReference type="GO" id="GO:0009288">
    <property type="term" value="C:bacterial-type flagellum"/>
    <property type="evidence" value="ECO:0007669"/>
    <property type="project" value="UniProtKB-SubCell"/>
</dbReference>
<dbReference type="Gene3D" id="1.20.1330.10">
    <property type="entry name" value="f41 fragment of flagellin, N-terminal domain"/>
    <property type="match status" value="1"/>
</dbReference>
<dbReference type="PANTHER" id="PTHR42792">
    <property type="entry name" value="FLAGELLIN"/>
    <property type="match status" value="1"/>
</dbReference>
<organism evidence="5 6">
    <name type="scientific">Herbinix luporum</name>
    <dbReference type="NCBI Taxonomy" id="1679721"/>
    <lineage>
        <taxon>Bacteria</taxon>
        <taxon>Bacillati</taxon>
        <taxon>Bacillota</taxon>
        <taxon>Clostridia</taxon>
        <taxon>Lachnospirales</taxon>
        <taxon>Lachnospiraceae</taxon>
        <taxon>Herbinix</taxon>
    </lineage>
</organism>
<dbReference type="Gene3D" id="6.10.10.10">
    <property type="entry name" value="Flagellar export chaperone, C-terminal domain"/>
    <property type="match status" value="1"/>
</dbReference>
<comment type="similarity">
    <text evidence="2">Belongs to the bacterial flagellin family.</text>
</comment>
<keyword evidence="3" id="KW-0975">Bacterial flagellum</keyword>
<protein>
    <recommendedName>
        <fullName evidence="4">Flagellin C-terminal domain-containing protein</fullName>
    </recommendedName>
</protein>
<dbReference type="PANTHER" id="PTHR42792:SF2">
    <property type="entry name" value="FLAGELLIN"/>
    <property type="match status" value="1"/>
</dbReference>
<evidence type="ECO:0000313" key="5">
    <source>
        <dbReference type="EMBL" id="CUH92964.1"/>
    </source>
</evidence>
<dbReference type="Pfam" id="PF00700">
    <property type="entry name" value="Flagellin_C"/>
    <property type="match status" value="1"/>
</dbReference>
<dbReference type="InterPro" id="IPR042187">
    <property type="entry name" value="Flagellin_C_sub2"/>
</dbReference>
<dbReference type="GO" id="GO:0005198">
    <property type="term" value="F:structural molecule activity"/>
    <property type="evidence" value="ECO:0007669"/>
    <property type="project" value="InterPro"/>
</dbReference>
<evidence type="ECO:0000259" key="4">
    <source>
        <dbReference type="Pfam" id="PF00700"/>
    </source>
</evidence>
<dbReference type="AlphaFoldDB" id="A0A0K8J6E6"/>
<dbReference type="KEGG" id="hsd:SD1D_1418"/>
<evidence type="ECO:0000256" key="3">
    <source>
        <dbReference type="ARBA" id="ARBA00023143"/>
    </source>
</evidence>
<evidence type="ECO:0000313" key="6">
    <source>
        <dbReference type="Proteomes" id="UP000196053"/>
    </source>
</evidence>
<feature type="domain" description="Flagellin C-terminal" evidence="4">
    <location>
        <begin position="128"/>
        <end position="212"/>
    </location>
</feature>
<evidence type="ECO:0000256" key="2">
    <source>
        <dbReference type="ARBA" id="ARBA00005709"/>
    </source>
</evidence>
<evidence type="ECO:0000256" key="1">
    <source>
        <dbReference type="ARBA" id="ARBA00004365"/>
    </source>
</evidence>
<dbReference type="SUPFAM" id="SSF64518">
    <property type="entry name" value="Phase 1 flagellin"/>
    <property type="match status" value="1"/>
</dbReference>
<accession>A0A0K8J6E6</accession>
<proteinExistence type="inferred from homology"/>
<sequence length="213" mass="23875">MIADSPYKLNDGSYHTHIGSMTMLIRVSPDDTIEKIKDKLSKIRGLDIDAGNQSTNTPSHTYYYATVYEQDGVIIDSPVYQSIIELNIQNGANENQAIKLIYKSLNLHSLGISSTNSLTKEASESAISQIANALSIVSEQRSIFGAYQNRLEHARYNVDNMSENTQSAESKIRDTDMVKEIVEYSKQQILQQTLHSLFSQANQMPERVLALLK</sequence>
<dbReference type="Proteomes" id="UP000196053">
    <property type="component" value="Chromosome I"/>
</dbReference>
<keyword evidence="6" id="KW-1185">Reference proteome</keyword>
<name>A0A0K8J6E6_9FIRM</name>
<gene>
    <name evidence="5" type="ORF">SD1D_1418</name>
</gene>
<dbReference type="InterPro" id="IPR001492">
    <property type="entry name" value="Flagellin"/>
</dbReference>
<comment type="subcellular location">
    <subcellularLocation>
        <location evidence="1">Bacterial flagellum</location>
    </subcellularLocation>
</comment>